<feature type="compositionally biased region" description="Low complexity" evidence="1">
    <location>
        <begin position="33"/>
        <end position="43"/>
    </location>
</feature>
<evidence type="ECO:0000313" key="3">
    <source>
        <dbReference type="Proteomes" id="UP001066276"/>
    </source>
</evidence>
<organism evidence="2 3">
    <name type="scientific">Pleurodeles waltl</name>
    <name type="common">Iberian ribbed newt</name>
    <dbReference type="NCBI Taxonomy" id="8319"/>
    <lineage>
        <taxon>Eukaryota</taxon>
        <taxon>Metazoa</taxon>
        <taxon>Chordata</taxon>
        <taxon>Craniata</taxon>
        <taxon>Vertebrata</taxon>
        <taxon>Euteleostomi</taxon>
        <taxon>Amphibia</taxon>
        <taxon>Batrachia</taxon>
        <taxon>Caudata</taxon>
        <taxon>Salamandroidea</taxon>
        <taxon>Salamandridae</taxon>
        <taxon>Pleurodelinae</taxon>
        <taxon>Pleurodeles</taxon>
    </lineage>
</organism>
<keyword evidence="3" id="KW-1185">Reference proteome</keyword>
<evidence type="ECO:0000313" key="2">
    <source>
        <dbReference type="EMBL" id="KAJ1092399.1"/>
    </source>
</evidence>
<feature type="region of interest" description="Disordered" evidence="1">
    <location>
        <begin position="33"/>
        <end position="71"/>
    </location>
</feature>
<reference evidence="2" key="1">
    <citation type="journal article" date="2022" name="bioRxiv">
        <title>Sequencing and chromosome-scale assembly of the giantPleurodeles waltlgenome.</title>
        <authorList>
            <person name="Brown T."/>
            <person name="Elewa A."/>
            <person name="Iarovenko S."/>
            <person name="Subramanian E."/>
            <person name="Araus A.J."/>
            <person name="Petzold A."/>
            <person name="Susuki M."/>
            <person name="Suzuki K.-i.T."/>
            <person name="Hayashi T."/>
            <person name="Toyoda A."/>
            <person name="Oliveira C."/>
            <person name="Osipova E."/>
            <person name="Leigh N.D."/>
            <person name="Simon A."/>
            <person name="Yun M.H."/>
        </authorList>
    </citation>
    <scope>NUCLEOTIDE SEQUENCE</scope>
    <source>
        <strain evidence="2">20211129_DDA</strain>
        <tissue evidence="2">Liver</tissue>
    </source>
</reference>
<protein>
    <submittedName>
        <fullName evidence="2">Uncharacterized protein</fullName>
    </submittedName>
</protein>
<proteinExistence type="predicted"/>
<name>A0AAV7LPD4_PLEWA</name>
<dbReference type="Proteomes" id="UP001066276">
    <property type="component" value="Chromosome 11"/>
</dbReference>
<gene>
    <name evidence="2" type="ORF">NDU88_005509</name>
</gene>
<sequence>MCHASLGRLQQALLQNGPPLGTLHRTPLRRAATLSARRSLASPPAEHRPKKKLPKGAQTRTQGGPNTRDPTLVANLLCLRGHGNPAAVASINPTLHTVFRYFPLAGKPP</sequence>
<dbReference type="EMBL" id="JANPWB010000015">
    <property type="protein sequence ID" value="KAJ1092399.1"/>
    <property type="molecule type" value="Genomic_DNA"/>
</dbReference>
<evidence type="ECO:0000256" key="1">
    <source>
        <dbReference type="SAM" id="MobiDB-lite"/>
    </source>
</evidence>
<accession>A0AAV7LPD4</accession>
<feature type="compositionally biased region" description="Polar residues" evidence="1">
    <location>
        <begin position="58"/>
        <end position="69"/>
    </location>
</feature>
<comment type="caution">
    <text evidence="2">The sequence shown here is derived from an EMBL/GenBank/DDBJ whole genome shotgun (WGS) entry which is preliminary data.</text>
</comment>
<dbReference type="AlphaFoldDB" id="A0AAV7LPD4"/>